<proteinExistence type="predicted"/>
<sequence length="38" mass="4604">MKEYQFKLKKSSISTICKLKYLVESNSNERDIEFKNNF</sequence>
<name>X1CX59_9ZZZZ</name>
<dbReference type="AlphaFoldDB" id="X1CX59"/>
<reference evidence="1" key="1">
    <citation type="journal article" date="2014" name="Front. Microbiol.">
        <title>High frequency of phylogenetically diverse reductive dehalogenase-homologous genes in deep subseafloor sedimentary metagenomes.</title>
        <authorList>
            <person name="Kawai M."/>
            <person name="Futagami T."/>
            <person name="Toyoda A."/>
            <person name="Takaki Y."/>
            <person name="Nishi S."/>
            <person name="Hori S."/>
            <person name="Arai W."/>
            <person name="Tsubouchi T."/>
            <person name="Morono Y."/>
            <person name="Uchiyama I."/>
            <person name="Ito T."/>
            <person name="Fujiyama A."/>
            <person name="Inagaki F."/>
            <person name="Takami H."/>
        </authorList>
    </citation>
    <scope>NUCLEOTIDE SEQUENCE</scope>
    <source>
        <strain evidence="1">Expedition CK06-06</strain>
    </source>
</reference>
<organism evidence="1">
    <name type="scientific">marine sediment metagenome</name>
    <dbReference type="NCBI Taxonomy" id="412755"/>
    <lineage>
        <taxon>unclassified sequences</taxon>
        <taxon>metagenomes</taxon>
        <taxon>ecological metagenomes</taxon>
    </lineage>
</organism>
<dbReference type="EMBL" id="BART01039347">
    <property type="protein sequence ID" value="GAH13071.1"/>
    <property type="molecule type" value="Genomic_DNA"/>
</dbReference>
<accession>X1CX59</accession>
<comment type="caution">
    <text evidence="1">The sequence shown here is derived from an EMBL/GenBank/DDBJ whole genome shotgun (WGS) entry which is preliminary data.</text>
</comment>
<feature type="non-terminal residue" evidence="1">
    <location>
        <position position="38"/>
    </location>
</feature>
<gene>
    <name evidence="1" type="ORF">S01H4_64723</name>
</gene>
<evidence type="ECO:0000313" key="1">
    <source>
        <dbReference type="EMBL" id="GAH13071.1"/>
    </source>
</evidence>
<protein>
    <submittedName>
        <fullName evidence="1">Uncharacterized protein</fullName>
    </submittedName>
</protein>